<comment type="caution">
    <text evidence="2">The sequence shown here is derived from an EMBL/GenBank/DDBJ whole genome shotgun (WGS) entry which is preliminary data.</text>
</comment>
<name>A0ABP0JQT7_9DINO</name>
<proteinExistence type="predicted"/>
<keyword evidence="3" id="KW-1185">Reference proteome</keyword>
<gene>
    <name evidence="2" type="ORF">CCMP2556_LOCUS12616</name>
</gene>
<dbReference type="InterPro" id="IPR027417">
    <property type="entry name" value="P-loop_NTPase"/>
</dbReference>
<evidence type="ECO:0000256" key="1">
    <source>
        <dbReference type="SAM" id="MobiDB-lite"/>
    </source>
</evidence>
<dbReference type="Gene3D" id="3.40.50.300">
    <property type="entry name" value="P-loop containing nucleotide triphosphate hydrolases"/>
    <property type="match status" value="1"/>
</dbReference>
<protein>
    <recommendedName>
        <fullName evidence="4">ATP-dependent DNA helicase</fullName>
    </recommendedName>
</protein>
<evidence type="ECO:0000313" key="2">
    <source>
        <dbReference type="EMBL" id="CAK9016733.1"/>
    </source>
</evidence>
<evidence type="ECO:0008006" key="4">
    <source>
        <dbReference type="Google" id="ProtNLM"/>
    </source>
</evidence>
<dbReference type="EMBL" id="CAXAMN010006169">
    <property type="protein sequence ID" value="CAK9016733.1"/>
    <property type="molecule type" value="Genomic_DNA"/>
</dbReference>
<accession>A0ABP0JQT7</accession>
<sequence>MQTEELRQIRVGINEAFCDGVNSGFYVNSYTTKPGPALAGMLEELRKGIERLEAERHMREEERSAAEKRARDAGDHVPGRRGVMFAETLKTLMRVSSSYRRCLDDVVLQGWRKVAREDELLREIQYVYIGPQGQQCADLYTAYEEYQGMSWATYGTWVYRVELPPRPEVSVRAAVPRHVDFYFASSYKLYGSHVQRLSTEPRVPMFEGFSTPPLTVDSERNAMYKQLQCRPVAVRDVPLADEELVLDALGNFCRPKRTPVGDPSHVAATAFTTAYLEWVHDMEVQATEGRRRFACRCEYPSLWETLEVRELLEEKLRQANALQLEEGGTGDPPRATVAMYSSLLAERRVANLEGLARARQTRPKKRRDTDAYLQEEFVQQIRCLGEGEDGEVDAEHVSDDDDMRGAAQTCTEVFQPITYRASTEELKKLLFFEFQGKQDDPKTTEEETNREDVAAAFVRKILPRLPADCVRFQDQKLYEKPSHLVLAMMTALPADRQLNEDQTLVMLRFADVLDKVYDEEQRKPPENRGVYHILLLRQGGSGKTHIVQNLIFPIVHFIWPAEGEEDSMMVVAAKNAQAKNISTDQVAAKTLHAASCMRVQSLSNGNMTAGTAEKRLKTLWNSIRVLIIEEISMVSAMMYNMLDFRAMLGRRVAWHVDPHTYSKVGCAFGRVPIVLHLGDFFQLRPTAQLSLLDDLDAKNADGELKYEAVAPEVQFKAGDPLIDLLQCMRQGKKLPTPLWRKFQGRSAKDAEPGFPDPRFFEDKFRYGYCMSIYWSSLARMLSHRAVLDAKELQVPLVMLQAADECCDLKQDAAFRFLNMTNPNKTGHMHGMFPCHVGMDIRFLAKLDGDAGMVQDTQAKIIDFEFHSLDREAYRQTAPGEMFYPRFLPSGLWVSVKEYSGCPDWEELQEMCRKHVQTDEEACKLAKSFWFLPAVEVKVLFSSTQKHEVRRCGLQVTHAQCLTSTASQGLTLRTGTIVDCARLPELDDDNWWLHLYVMFSRVTSLDDLLLLRPPPREILERGPPESIVARVAEFQKRAERCRDGALQALYLGAARPARPVGRAVGAEELSQTADLRSTAKYCLQIRSPLESTAGQMPLRQMPLRTCDADESIASSCRHDPIWKALQGRCHFAPVTQMSIVRQYMKLFYLSKARMMC</sequence>
<reference evidence="2 3" key="1">
    <citation type="submission" date="2024-02" db="EMBL/GenBank/DDBJ databases">
        <authorList>
            <person name="Chen Y."/>
            <person name="Shah S."/>
            <person name="Dougan E. K."/>
            <person name="Thang M."/>
            <person name="Chan C."/>
        </authorList>
    </citation>
    <scope>NUCLEOTIDE SEQUENCE [LARGE SCALE GENOMIC DNA]</scope>
</reference>
<evidence type="ECO:0000313" key="3">
    <source>
        <dbReference type="Proteomes" id="UP001642484"/>
    </source>
</evidence>
<feature type="region of interest" description="Disordered" evidence="1">
    <location>
        <begin position="56"/>
        <end position="75"/>
    </location>
</feature>
<dbReference type="Proteomes" id="UP001642484">
    <property type="component" value="Unassembled WGS sequence"/>
</dbReference>
<organism evidence="2 3">
    <name type="scientific">Durusdinium trenchii</name>
    <dbReference type="NCBI Taxonomy" id="1381693"/>
    <lineage>
        <taxon>Eukaryota</taxon>
        <taxon>Sar</taxon>
        <taxon>Alveolata</taxon>
        <taxon>Dinophyceae</taxon>
        <taxon>Suessiales</taxon>
        <taxon>Symbiodiniaceae</taxon>
        <taxon>Durusdinium</taxon>
    </lineage>
</organism>